<dbReference type="Proteomes" id="UP000027238">
    <property type="component" value="Unassembled WGS sequence"/>
</dbReference>
<protein>
    <submittedName>
        <fullName evidence="2">Uncharacterized protein</fullName>
    </submittedName>
</protein>
<name>A0A066XJJ1_COLSU</name>
<dbReference type="STRING" id="1173701.A0A066XJJ1"/>
<proteinExistence type="predicted"/>
<evidence type="ECO:0000313" key="3">
    <source>
        <dbReference type="Proteomes" id="UP000027238"/>
    </source>
</evidence>
<dbReference type="EMBL" id="JMSE01000772">
    <property type="protein sequence ID" value="KDN67829.1"/>
    <property type="molecule type" value="Genomic_DNA"/>
</dbReference>
<evidence type="ECO:0000313" key="2">
    <source>
        <dbReference type="EMBL" id="KDN67829.1"/>
    </source>
</evidence>
<evidence type="ECO:0000256" key="1">
    <source>
        <dbReference type="SAM" id="MobiDB-lite"/>
    </source>
</evidence>
<gene>
    <name evidence="2" type="ORF">CSUB01_04775</name>
</gene>
<feature type="compositionally biased region" description="Basic residues" evidence="1">
    <location>
        <begin position="88"/>
        <end position="98"/>
    </location>
</feature>
<sequence length="151" mass="16684">MLNINGLNTGVLAISPGKIGAFFGDDFLEVTLPAPLSTQTSGTKVTMQCQRSSLIYYFNELDSIMKEKGDYFEWRKSNDDNAKTLGKTLHRKLVRKSGPKSGTGNSRTLPQAPSKSDSEEPVASTAYDSRWNPCCTSTFPFEGSGFEGYYW</sequence>
<organism evidence="2 3">
    <name type="scientific">Colletotrichum sublineola</name>
    <name type="common">Sorghum anthracnose fungus</name>
    <dbReference type="NCBI Taxonomy" id="1173701"/>
    <lineage>
        <taxon>Eukaryota</taxon>
        <taxon>Fungi</taxon>
        <taxon>Dikarya</taxon>
        <taxon>Ascomycota</taxon>
        <taxon>Pezizomycotina</taxon>
        <taxon>Sordariomycetes</taxon>
        <taxon>Hypocreomycetidae</taxon>
        <taxon>Glomerellales</taxon>
        <taxon>Glomerellaceae</taxon>
        <taxon>Colletotrichum</taxon>
        <taxon>Colletotrichum graminicola species complex</taxon>
    </lineage>
</organism>
<dbReference type="eggNOG" id="ENOG502T4IF">
    <property type="taxonomic scope" value="Eukaryota"/>
</dbReference>
<dbReference type="OrthoDB" id="3431997at2759"/>
<feature type="region of interest" description="Disordered" evidence="1">
    <location>
        <begin position="88"/>
        <end position="125"/>
    </location>
</feature>
<keyword evidence="3" id="KW-1185">Reference proteome</keyword>
<comment type="caution">
    <text evidence="2">The sequence shown here is derived from an EMBL/GenBank/DDBJ whole genome shotgun (WGS) entry which is preliminary data.</text>
</comment>
<dbReference type="HOGENOM" id="CLU_1731357_0_0_1"/>
<accession>A0A066XJJ1</accession>
<reference evidence="3" key="1">
    <citation type="journal article" date="2014" name="Genome Announc.">
        <title>Draft genome sequence of Colletotrichum sublineola, a destructive pathogen of cultivated sorghum.</title>
        <authorList>
            <person name="Baroncelli R."/>
            <person name="Sanz-Martin J.M."/>
            <person name="Rech G.E."/>
            <person name="Sukno S.A."/>
            <person name="Thon M.R."/>
        </authorList>
    </citation>
    <scope>NUCLEOTIDE SEQUENCE [LARGE SCALE GENOMIC DNA]</scope>
    <source>
        <strain evidence="3">TX430BB</strain>
    </source>
</reference>
<feature type="compositionally biased region" description="Polar residues" evidence="1">
    <location>
        <begin position="100"/>
        <end position="115"/>
    </location>
</feature>
<dbReference type="AlphaFoldDB" id="A0A066XJJ1"/>